<protein>
    <submittedName>
        <fullName evidence="3">Uncharacterized protein</fullName>
    </submittedName>
</protein>
<proteinExistence type="predicted"/>
<dbReference type="PANTHER" id="PTHR35301:SF3">
    <property type="entry name" value="CLE03 PROTEIN"/>
    <property type="match status" value="1"/>
</dbReference>
<dbReference type="PANTHER" id="PTHR35301">
    <property type="entry name" value="CLAVATA3/ESR (CLE)-RELATED PROTEIN 41-RELATED"/>
    <property type="match status" value="1"/>
</dbReference>
<keyword evidence="4" id="KW-1185">Reference proteome</keyword>
<dbReference type="GO" id="GO:0048046">
    <property type="term" value="C:apoplast"/>
    <property type="evidence" value="ECO:0007669"/>
    <property type="project" value="TreeGrafter"/>
</dbReference>
<organism evidence="3 4">
    <name type="scientific">Citrus x changshan-huyou</name>
    <dbReference type="NCBI Taxonomy" id="2935761"/>
    <lineage>
        <taxon>Eukaryota</taxon>
        <taxon>Viridiplantae</taxon>
        <taxon>Streptophyta</taxon>
        <taxon>Embryophyta</taxon>
        <taxon>Tracheophyta</taxon>
        <taxon>Spermatophyta</taxon>
        <taxon>Magnoliopsida</taxon>
        <taxon>eudicotyledons</taxon>
        <taxon>Gunneridae</taxon>
        <taxon>Pentapetalae</taxon>
        <taxon>rosids</taxon>
        <taxon>malvids</taxon>
        <taxon>Sapindales</taxon>
        <taxon>Rutaceae</taxon>
        <taxon>Aurantioideae</taxon>
        <taxon>Citrus</taxon>
    </lineage>
</organism>
<feature type="chain" id="PRO_5042899098" evidence="2">
    <location>
        <begin position="17"/>
        <end position="115"/>
    </location>
</feature>
<dbReference type="GO" id="GO:0033612">
    <property type="term" value="F:receptor serine/threonine kinase binding"/>
    <property type="evidence" value="ECO:0007669"/>
    <property type="project" value="InterPro"/>
</dbReference>
<name>A0AAP0MWL0_9ROSI</name>
<comment type="caution">
    <text evidence="3">The sequence shown here is derived from an EMBL/GenBank/DDBJ whole genome shotgun (WGS) entry which is preliminary data.</text>
</comment>
<dbReference type="EMBL" id="JBCGBO010000002">
    <property type="protein sequence ID" value="KAK9223311.1"/>
    <property type="molecule type" value="Genomic_DNA"/>
</dbReference>
<accession>A0AAP0MWL0</accession>
<reference evidence="3 4" key="1">
    <citation type="submission" date="2024-05" db="EMBL/GenBank/DDBJ databases">
        <title>Haplotype-resolved chromosome-level genome assembly of Huyou (Citrus changshanensis).</title>
        <authorList>
            <person name="Miao C."/>
            <person name="Chen W."/>
            <person name="Wu Y."/>
            <person name="Wang L."/>
            <person name="Zhao S."/>
            <person name="Grierson D."/>
            <person name="Xu C."/>
            <person name="Chen K."/>
        </authorList>
    </citation>
    <scope>NUCLEOTIDE SEQUENCE [LARGE SCALE GENOMIC DNA]</scope>
    <source>
        <strain evidence="3">01-14</strain>
        <tissue evidence="3">Leaf</tissue>
    </source>
</reference>
<evidence type="ECO:0000256" key="1">
    <source>
        <dbReference type="SAM" id="MobiDB-lite"/>
    </source>
</evidence>
<sequence length="115" mass="12836">MTLFLFLLLLIQASAAADKESHTASNLPRYYSLNTKNGEEPVHLKRSNNMDFATRKHKTANSNTNTVHQIPPVAAEKSERFRARRSPLEPGGQLEKIFNDSAHEVPSGPNPISNR</sequence>
<gene>
    <name evidence="3" type="ORF">WN944_011753</name>
</gene>
<feature type="region of interest" description="Disordered" evidence="1">
    <location>
        <begin position="76"/>
        <end position="115"/>
    </location>
</feature>
<dbReference type="GO" id="GO:0010089">
    <property type="term" value="P:xylem development"/>
    <property type="evidence" value="ECO:0007669"/>
    <property type="project" value="InterPro"/>
</dbReference>
<dbReference type="Proteomes" id="UP001428341">
    <property type="component" value="Unassembled WGS sequence"/>
</dbReference>
<evidence type="ECO:0000256" key="2">
    <source>
        <dbReference type="SAM" id="SignalP"/>
    </source>
</evidence>
<evidence type="ECO:0000313" key="4">
    <source>
        <dbReference type="Proteomes" id="UP001428341"/>
    </source>
</evidence>
<evidence type="ECO:0000313" key="3">
    <source>
        <dbReference type="EMBL" id="KAK9223311.1"/>
    </source>
</evidence>
<feature type="signal peptide" evidence="2">
    <location>
        <begin position="1"/>
        <end position="16"/>
    </location>
</feature>
<dbReference type="AlphaFoldDB" id="A0AAP0MWL0"/>
<keyword evidence="2" id="KW-0732">Signal</keyword>
<dbReference type="InterPro" id="IPR037495">
    <property type="entry name" value="CLE41/42/44"/>
</dbReference>